<keyword evidence="2" id="KW-1185">Reference proteome</keyword>
<comment type="caution">
    <text evidence="1">The sequence shown here is derived from an EMBL/GenBank/DDBJ whole genome shotgun (WGS) entry which is preliminary data.</text>
</comment>
<protein>
    <recommendedName>
        <fullName evidence="3">Lipoprotein</fullName>
    </recommendedName>
</protein>
<evidence type="ECO:0000313" key="2">
    <source>
        <dbReference type="Proteomes" id="UP000070255"/>
    </source>
</evidence>
<name>A0ABR5T6U4_9BURK</name>
<evidence type="ECO:0000313" key="1">
    <source>
        <dbReference type="EMBL" id="KWZ38931.1"/>
    </source>
</evidence>
<dbReference type="Proteomes" id="UP000070255">
    <property type="component" value="Unassembled WGS sequence"/>
</dbReference>
<proteinExistence type="predicted"/>
<dbReference type="EMBL" id="LNJQ01000004">
    <property type="protein sequence ID" value="KWZ38931.1"/>
    <property type="molecule type" value="Genomic_DNA"/>
</dbReference>
<gene>
    <name evidence="1" type="ORF">WS72_29545</name>
</gene>
<evidence type="ECO:0008006" key="3">
    <source>
        <dbReference type="Google" id="ProtNLM"/>
    </source>
</evidence>
<organism evidence="1 2">
    <name type="scientific">Burkholderia savannae</name>
    <dbReference type="NCBI Taxonomy" id="1637837"/>
    <lineage>
        <taxon>Bacteria</taxon>
        <taxon>Pseudomonadati</taxon>
        <taxon>Pseudomonadota</taxon>
        <taxon>Betaproteobacteria</taxon>
        <taxon>Burkholderiales</taxon>
        <taxon>Burkholderiaceae</taxon>
        <taxon>Burkholderia</taxon>
        <taxon>pseudomallei group</taxon>
    </lineage>
</organism>
<sequence length="90" mass="9327">MTHVRASERGLGDAARAFVVLASCLEAASDAIARAPPIAVRRRCVGARAWPRSAFISALRASSCDRAIASAGFCALTSPPRRVAHASHGA</sequence>
<accession>A0ABR5T6U4</accession>
<reference evidence="1 2" key="1">
    <citation type="submission" date="2015-11" db="EMBL/GenBank/DDBJ databases">
        <authorList>
            <person name="Sahl J."/>
            <person name="Wagner D."/>
            <person name="Keim P."/>
        </authorList>
    </citation>
    <scope>NUCLEOTIDE SEQUENCE [LARGE SCALE GENOMIC DNA]</scope>
    <source>
        <strain evidence="1 2">BDU18</strain>
    </source>
</reference>